<keyword evidence="3" id="KW-1185">Reference proteome</keyword>
<feature type="transmembrane region" description="Helical" evidence="1">
    <location>
        <begin position="6"/>
        <end position="25"/>
    </location>
</feature>
<dbReference type="EMBL" id="JBHUPG010000031">
    <property type="protein sequence ID" value="MFD2913433.1"/>
    <property type="molecule type" value="Genomic_DNA"/>
</dbReference>
<dbReference type="RefSeq" id="WP_204728352.1">
    <property type="nucleotide sequence ID" value="NZ_JAFBDK010000003.1"/>
</dbReference>
<name>A0ABW5ZP00_9BACL</name>
<keyword evidence="1" id="KW-1133">Transmembrane helix</keyword>
<sequence length="71" mass="7696">MEFIALAAFLITVYVIIFVTVISIIRVSRLAYIRKEIASGQYRTCVISTVAGGLVFATIIPLVSLFVIGSS</sequence>
<gene>
    <name evidence="2" type="ORF">ACFS5P_16220</name>
</gene>
<evidence type="ECO:0000313" key="2">
    <source>
        <dbReference type="EMBL" id="MFD2913433.1"/>
    </source>
</evidence>
<proteinExistence type="predicted"/>
<keyword evidence="1" id="KW-0472">Membrane</keyword>
<accession>A0ABW5ZP00</accession>
<feature type="transmembrane region" description="Helical" evidence="1">
    <location>
        <begin position="46"/>
        <end position="68"/>
    </location>
</feature>
<evidence type="ECO:0000313" key="3">
    <source>
        <dbReference type="Proteomes" id="UP001597561"/>
    </source>
</evidence>
<comment type="caution">
    <text evidence="2">The sequence shown here is derived from an EMBL/GenBank/DDBJ whole genome shotgun (WGS) entry which is preliminary data.</text>
</comment>
<evidence type="ECO:0000256" key="1">
    <source>
        <dbReference type="SAM" id="Phobius"/>
    </source>
</evidence>
<keyword evidence="1" id="KW-0812">Transmembrane</keyword>
<protein>
    <submittedName>
        <fullName evidence="2">Uncharacterized protein</fullName>
    </submittedName>
</protein>
<organism evidence="2 3">
    <name type="scientific">Jeotgalibacillus terrae</name>
    <dbReference type="NCBI Taxonomy" id="587735"/>
    <lineage>
        <taxon>Bacteria</taxon>
        <taxon>Bacillati</taxon>
        <taxon>Bacillota</taxon>
        <taxon>Bacilli</taxon>
        <taxon>Bacillales</taxon>
        <taxon>Caryophanaceae</taxon>
        <taxon>Jeotgalibacillus</taxon>
    </lineage>
</organism>
<reference evidence="3" key="1">
    <citation type="journal article" date="2019" name="Int. J. Syst. Evol. Microbiol.">
        <title>The Global Catalogue of Microorganisms (GCM) 10K type strain sequencing project: providing services to taxonomists for standard genome sequencing and annotation.</title>
        <authorList>
            <consortium name="The Broad Institute Genomics Platform"/>
            <consortium name="The Broad Institute Genome Sequencing Center for Infectious Disease"/>
            <person name="Wu L."/>
            <person name="Ma J."/>
        </authorList>
    </citation>
    <scope>NUCLEOTIDE SEQUENCE [LARGE SCALE GENOMIC DNA]</scope>
    <source>
        <strain evidence="3">KCTC 13528</strain>
    </source>
</reference>
<dbReference type="Proteomes" id="UP001597561">
    <property type="component" value="Unassembled WGS sequence"/>
</dbReference>